<organism evidence="1 2">
    <name type="scientific">Desulforamulus profundi</name>
    <dbReference type="NCBI Taxonomy" id="1383067"/>
    <lineage>
        <taxon>Bacteria</taxon>
        <taxon>Bacillati</taxon>
        <taxon>Bacillota</taxon>
        <taxon>Clostridia</taxon>
        <taxon>Eubacteriales</taxon>
        <taxon>Peptococcaceae</taxon>
        <taxon>Desulforamulus</taxon>
    </lineage>
</organism>
<dbReference type="AlphaFoldDB" id="A0A2C6MCN8"/>
<comment type="caution">
    <text evidence="1">The sequence shown here is derived from an EMBL/GenBank/DDBJ whole genome shotgun (WGS) entry which is preliminary data.</text>
</comment>
<dbReference type="Proteomes" id="UP000222564">
    <property type="component" value="Unassembled WGS sequence"/>
</dbReference>
<keyword evidence="2" id="KW-1185">Reference proteome</keyword>
<evidence type="ECO:0000313" key="2">
    <source>
        <dbReference type="Proteomes" id="UP000222564"/>
    </source>
</evidence>
<dbReference type="OrthoDB" id="1809748at2"/>
<protein>
    <submittedName>
        <fullName evidence="1">Uncharacterized protein</fullName>
    </submittedName>
</protein>
<proteinExistence type="predicted"/>
<evidence type="ECO:0000313" key="1">
    <source>
        <dbReference type="EMBL" id="PHJ37314.1"/>
    </source>
</evidence>
<reference evidence="1 2" key="1">
    <citation type="submission" date="2013-09" db="EMBL/GenBank/DDBJ databases">
        <title>Biodegradation of hydrocarbons in the deep terrestrial subsurface : characterization of a microbial consortium composed of two Desulfotomaculum species originating from a deep geological formation.</title>
        <authorList>
            <person name="Aullo T."/>
            <person name="Berlendis S."/>
            <person name="Lascourreges J.-F."/>
            <person name="Dessort D."/>
            <person name="Saint-Laurent S."/>
            <person name="Schraauwers B."/>
            <person name="Mas J."/>
            <person name="Magot M."/>
            <person name="Ranchou-Peyruse A."/>
        </authorList>
    </citation>
    <scope>NUCLEOTIDE SEQUENCE [LARGE SCALE GENOMIC DNA]</scope>
    <source>
        <strain evidence="1 2">Bs107</strain>
    </source>
</reference>
<accession>A0A2C6MCN8</accession>
<dbReference type="EMBL" id="AWQQ01000095">
    <property type="protein sequence ID" value="PHJ37314.1"/>
    <property type="molecule type" value="Genomic_DNA"/>
</dbReference>
<dbReference type="RefSeq" id="WP_099083841.1">
    <property type="nucleotide sequence ID" value="NZ_AWQQ01000095.1"/>
</dbReference>
<gene>
    <name evidence="1" type="ORF">P378_16930</name>
</gene>
<sequence length="179" mass="18671">MSEQVEAKSCMVPPTTPPKMPIMLAPTFMQRLCQLLHKRITVSLNCPGVTPVTGMLHAVGQDYIELHTGTTATTQATIIPLWNVCAVQVAGAMDQICPPPQAPPGQAVSPVAGLGPGMYGPGMYGPGMMPGCPPGMPGECPPSGWPTSPGMGMGPMTGGPMMPPGMMMDVKDVKEEEKK</sequence>
<name>A0A2C6MCN8_9FIRM</name>